<dbReference type="InterPro" id="IPR036237">
    <property type="entry name" value="Xyl_isomerase-like_sf"/>
</dbReference>
<dbReference type="PROSITE" id="PS00731">
    <property type="entry name" value="AP_NUCLEASE_F2_3"/>
    <property type="match status" value="1"/>
</dbReference>
<evidence type="ECO:0000256" key="6">
    <source>
        <dbReference type="ARBA" id="ARBA00022801"/>
    </source>
</evidence>
<keyword evidence="7 9" id="KW-0862">Zinc</keyword>
<dbReference type="InterPro" id="IPR001719">
    <property type="entry name" value="AP_endonuc_2"/>
</dbReference>
<comment type="catalytic activity">
    <reaction evidence="9">
        <text>Endonucleolytic cleavage to 5'-phosphooligonucleotide end-products.</text>
        <dbReference type="EC" id="3.1.21.2"/>
    </reaction>
</comment>
<keyword evidence="2 9" id="KW-0540">Nuclease</keyword>
<feature type="binding site" evidence="9">
    <location>
        <position position="146"/>
    </location>
    <ligand>
        <name>Zn(2+)</name>
        <dbReference type="ChEBI" id="CHEBI:29105"/>
        <label>1</label>
    </ligand>
</feature>
<protein>
    <recommendedName>
        <fullName evidence="9">Probable endonuclease 4</fullName>
        <ecNumber evidence="9">3.1.21.2</ecNumber>
    </recommendedName>
    <alternativeName>
        <fullName evidence="9">Endodeoxyribonuclease IV</fullName>
    </alternativeName>
    <alternativeName>
        <fullName evidence="9">Endonuclease IV</fullName>
    </alternativeName>
</protein>
<evidence type="ECO:0000259" key="10">
    <source>
        <dbReference type="Pfam" id="PF01261"/>
    </source>
</evidence>
<feature type="binding site" evidence="9">
    <location>
        <position position="67"/>
    </location>
    <ligand>
        <name>Zn(2+)</name>
        <dbReference type="ChEBI" id="CHEBI:29105"/>
        <label>1</label>
    </ligand>
</feature>
<feature type="binding site" evidence="9">
    <location>
        <position position="217"/>
    </location>
    <ligand>
        <name>Zn(2+)</name>
        <dbReference type="ChEBI" id="CHEBI:29105"/>
        <label>2</label>
    </ligand>
</feature>
<feature type="binding site" evidence="9">
    <location>
        <position position="232"/>
    </location>
    <ligand>
        <name>Zn(2+)</name>
        <dbReference type="ChEBI" id="CHEBI:29105"/>
        <label>3</label>
    </ligand>
</feature>
<feature type="binding site" evidence="9">
    <location>
        <position position="107"/>
    </location>
    <ligand>
        <name>Zn(2+)</name>
        <dbReference type="ChEBI" id="CHEBI:29105"/>
        <label>1</label>
    </ligand>
</feature>
<evidence type="ECO:0000256" key="8">
    <source>
        <dbReference type="ARBA" id="ARBA00023204"/>
    </source>
</evidence>
<proteinExistence type="inferred from homology"/>
<keyword evidence="12" id="KW-1185">Reference proteome</keyword>
<name>A0A915XH56_9BACT</name>
<dbReference type="HAMAP" id="MF_00152">
    <property type="entry name" value="Nfo"/>
    <property type="match status" value="1"/>
</dbReference>
<evidence type="ECO:0000256" key="5">
    <source>
        <dbReference type="ARBA" id="ARBA00022763"/>
    </source>
</evidence>
<dbReference type="EC" id="3.1.21.2" evidence="9"/>
<dbReference type="PROSITE" id="PS00730">
    <property type="entry name" value="AP_NUCLEASE_F2_2"/>
    <property type="match status" value="1"/>
</dbReference>
<dbReference type="Gene3D" id="3.20.20.150">
    <property type="entry name" value="Divalent-metal-dependent TIM barrel enzymes"/>
    <property type="match status" value="1"/>
</dbReference>
<keyword evidence="6 9" id="KW-0378">Hydrolase</keyword>
<dbReference type="GO" id="GO:0006284">
    <property type="term" value="P:base-excision repair"/>
    <property type="evidence" value="ECO:0007669"/>
    <property type="project" value="TreeGrafter"/>
</dbReference>
<feature type="binding site" evidence="9">
    <location>
        <position position="262"/>
    </location>
    <ligand>
        <name>Zn(2+)</name>
        <dbReference type="ChEBI" id="CHEBI:29105"/>
        <label>2</label>
    </ligand>
</feature>
<dbReference type="Pfam" id="PF01261">
    <property type="entry name" value="AP_endonuc_2"/>
    <property type="match status" value="1"/>
</dbReference>
<evidence type="ECO:0000256" key="3">
    <source>
        <dbReference type="ARBA" id="ARBA00022723"/>
    </source>
</evidence>
<accession>A0A915XH56</accession>
<dbReference type="PANTHER" id="PTHR21445">
    <property type="entry name" value="ENDONUCLEASE IV ENDODEOXYRIBONUCLEASE IV"/>
    <property type="match status" value="1"/>
</dbReference>
<evidence type="ECO:0000256" key="9">
    <source>
        <dbReference type="HAMAP-Rule" id="MF_00152"/>
    </source>
</evidence>
<dbReference type="SUPFAM" id="SSF51658">
    <property type="entry name" value="Xylose isomerase-like"/>
    <property type="match status" value="1"/>
</dbReference>
<dbReference type="GO" id="GO:0003677">
    <property type="term" value="F:DNA binding"/>
    <property type="evidence" value="ECO:0007669"/>
    <property type="project" value="InterPro"/>
</dbReference>
<evidence type="ECO:0000256" key="2">
    <source>
        <dbReference type="ARBA" id="ARBA00022722"/>
    </source>
</evidence>
<keyword evidence="3 9" id="KW-0479">Metal-binding</keyword>
<dbReference type="InterPro" id="IPR018246">
    <property type="entry name" value="AP_endonuc_F2_Zn_BS"/>
</dbReference>
<evidence type="ECO:0000256" key="1">
    <source>
        <dbReference type="ARBA" id="ARBA00005340"/>
    </source>
</evidence>
<dbReference type="GO" id="GO:0003906">
    <property type="term" value="F:DNA-(apurinic or apyrimidinic site) endonuclease activity"/>
    <property type="evidence" value="ECO:0007669"/>
    <property type="project" value="TreeGrafter"/>
</dbReference>
<evidence type="ECO:0000256" key="4">
    <source>
        <dbReference type="ARBA" id="ARBA00022759"/>
    </source>
</evidence>
<dbReference type="SMART" id="SM00518">
    <property type="entry name" value="AP2Ec"/>
    <property type="match status" value="1"/>
</dbReference>
<sequence length="288" mass="31368">MVYLGAHESVAGGLHLAFERIVRVGGEALQIFTRNQRQWRAAPLTEEEVTLFREAWDAAGGMPVASHASYLVNLAAGKKETAVKSVAAFTDELLRCGRLGIGQVVIHPGSHGGDGVEAGLERVARHLDEVLERAGDPAAGVTVLLETTAGQGTGLGHRFQELATIIGLSRYPDRLGICVDTCHIFAAGYDIRTSEAYTRTFDELDRTVGLERIGLFHLNDSKKELGSRVDRHEHIGQGCIGLEGFRHLLTDPRFGDHAMTLETPKGKELQEDRDNLRVLRSLLNDSGS</sequence>
<feature type="binding site" evidence="9">
    <location>
        <position position="183"/>
    </location>
    <ligand>
        <name>Zn(2+)</name>
        <dbReference type="ChEBI" id="CHEBI:29105"/>
        <label>3</label>
    </ligand>
</feature>
<keyword evidence="5 9" id="KW-0227">DNA damage</keyword>
<feature type="binding site" evidence="9">
    <location>
        <position position="146"/>
    </location>
    <ligand>
        <name>Zn(2+)</name>
        <dbReference type="ChEBI" id="CHEBI:29105"/>
        <label>2</label>
    </ligand>
</feature>
<feature type="binding site" evidence="9">
    <location>
        <position position="230"/>
    </location>
    <ligand>
        <name>Zn(2+)</name>
        <dbReference type="ChEBI" id="CHEBI:29105"/>
        <label>3</label>
    </ligand>
</feature>
<gene>
    <name evidence="9 11" type="primary">nfo</name>
    <name evidence="11" type="ORF">GF1_00210</name>
</gene>
<reference evidence="11" key="1">
    <citation type="submission" date="2020-12" db="EMBL/GenBank/DDBJ databases">
        <title>Desulfobium dissulfuricans gen. nov., sp. nov., a novel mesophilic, sulfate-reducing bacterium isolated from a deep-sea hydrothermal vent.</title>
        <authorList>
            <person name="Hashimoto Y."/>
            <person name="Tame A."/>
            <person name="Sawayama S."/>
            <person name="Miyazaki J."/>
            <person name="Takai K."/>
            <person name="Nakagawa S."/>
        </authorList>
    </citation>
    <scope>NUCLEOTIDE SEQUENCE</scope>
    <source>
        <strain evidence="11">GF1</strain>
    </source>
</reference>
<dbReference type="PANTHER" id="PTHR21445:SF0">
    <property type="entry name" value="APURINIC-APYRIMIDINIC ENDONUCLEASE"/>
    <property type="match status" value="1"/>
</dbReference>
<dbReference type="NCBIfam" id="TIGR00587">
    <property type="entry name" value="nfo"/>
    <property type="match status" value="1"/>
</dbReference>
<dbReference type="GO" id="GO:0008270">
    <property type="term" value="F:zinc ion binding"/>
    <property type="evidence" value="ECO:0007669"/>
    <property type="project" value="UniProtKB-UniRule"/>
</dbReference>
<dbReference type="FunFam" id="3.20.20.150:FF:000001">
    <property type="entry name" value="Probable endonuclease 4"/>
    <property type="match status" value="1"/>
</dbReference>
<dbReference type="EMBL" id="AP024233">
    <property type="protein sequence ID" value="BCO07645.1"/>
    <property type="molecule type" value="Genomic_DNA"/>
</dbReference>
<dbReference type="GO" id="GO:0008081">
    <property type="term" value="F:phosphoric diester hydrolase activity"/>
    <property type="evidence" value="ECO:0007669"/>
    <property type="project" value="TreeGrafter"/>
</dbReference>
<dbReference type="GO" id="GO:0008833">
    <property type="term" value="F:deoxyribonuclease IV (phage-T4-induced) activity"/>
    <property type="evidence" value="ECO:0007669"/>
    <property type="project" value="UniProtKB-UniRule"/>
</dbReference>
<dbReference type="InterPro" id="IPR013022">
    <property type="entry name" value="Xyl_isomerase-like_TIM-brl"/>
</dbReference>
<dbReference type="CDD" id="cd00019">
    <property type="entry name" value="AP2Ec"/>
    <property type="match status" value="1"/>
</dbReference>
<dbReference type="AlphaFoldDB" id="A0A915XH56"/>
<feature type="domain" description="Xylose isomerase-like TIM barrel" evidence="10">
    <location>
        <begin position="18"/>
        <end position="280"/>
    </location>
</feature>
<dbReference type="KEGG" id="ddu:GF1_00210"/>
<organism evidence="11 12">
    <name type="scientific">Desulfolithobacter dissulfuricans</name>
    <dbReference type="NCBI Taxonomy" id="2795293"/>
    <lineage>
        <taxon>Bacteria</taxon>
        <taxon>Pseudomonadati</taxon>
        <taxon>Thermodesulfobacteriota</taxon>
        <taxon>Desulfobulbia</taxon>
        <taxon>Desulfobulbales</taxon>
        <taxon>Desulfobulbaceae</taxon>
        <taxon>Desulfolithobacter</taxon>
    </lineage>
</organism>
<comment type="cofactor">
    <cofactor evidence="9">
        <name>Zn(2+)</name>
        <dbReference type="ChEBI" id="CHEBI:29105"/>
    </cofactor>
    <text evidence="9">Binds 3 Zn(2+) ions.</text>
</comment>
<evidence type="ECO:0000313" key="11">
    <source>
        <dbReference type="EMBL" id="BCO07645.1"/>
    </source>
</evidence>
<dbReference type="PROSITE" id="PS51432">
    <property type="entry name" value="AP_NUCLEASE_F2_4"/>
    <property type="match status" value="1"/>
</dbReference>
<feature type="binding site" evidence="9">
    <location>
        <position position="180"/>
    </location>
    <ligand>
        <name>Zn(2+)</name>
        <dbReference type="ChEBI" id="CHEBI:29105"/>
        <label>2</label>
    </ligand>
</feature>
<comment type="similarity">
    <text evidence="1 9">Belongs to the AP endonuclease 2 family.</text>
</comment>
<keyword evidence="4 9" id="KW-0255">Endonuclease</keyword>
<dbReference type="Proteomes" id="UP001063350">
    <property type="component" value="Chromosome"/>
</dbReference>
<evidence type="ECO:0000313" key="12">
    <source>
        <dbReference type="Proteomes" id="UP001063350"/>
    </source>
</evidence>
<evidence type="ECO:0000256" key="7">
    <source>
        <dbReference type="ARBA" id="ARBA00022833"/>
    </source>
</evidence>
<dbReference type="RefSeq" id="WP_267927598.1">
    <property type="nucleotide sequence ID" value="NZ_AP024233.1"/>
</dbReference>
<keyword evidence="8 9" id="KW-0234">DNA repair</keyword>
<comment type="function">
    <text evidence="9">Endonuclease IV plays a role in DNA repair. It cleaves phosphodiester bonds at apurinic or apyrimidinic (AP) sites, generating a 3'-hydroxyl group and a 5'-terminal sugar phosphate.</text>
</comment>